<sequence length="85" mass="9877">METWKELYRLSAAGVPEAEEYYNILTLKDVDVIADHELTHHADFFHSEFETWDDEDAGDMWFEKGGCFYIPRTICGMNHDADNGD</sequence>
<dbReference type="EMBL" id="WMET01000001">
    <property type="protein sequence ID" value="MYL18771.1"/>
    <property type="molecule type" value="Genomic_DNA"/>
</dbReference>
<evidence type="ECO:0000313" key="1">
    <source>
        <dbReference type="EMBL" id="MYL18771.1"/>
    </source>
</evidence>
<evidence type="ECO:0000313" key="2">
    <source>
        <dbReference type="Proteomes" id="UP000460949"/>
    </source>
</evidence>
<gene>
    <name evidence="1" type="ORF">GLW04_02650</name>
</gene>
<proteinExistence type="predicted"/>
<name>A0A845DMC6_9BACI</name>
<dbReference type="AlphaFoldDB" id="A0A845DMC6"/>
<organism evidence="1 2">
    <name type="scientific">Halobacillus litoralis</name>
    <dbReference type="NCBI Taxonomy" id="45668"/>
    <lineage>
        <taxon>Bacteria</taxon>
        <taxon>Bacillati</taxon>
        <taxon>Bacillota</taxon>
        <taxon>Bacilli</taxon>
        <taxon>Bacillales</taxon>
        <taxon>Bacillaceae</taxon>
        <taxon>Halobacillus</taxon>
    </lineage>
</organism>
<dbReference type="RefSeq" id="WP_160835218.1">
    <property type="nucleotide sequence ID" value="NZ_WMET01000001.1"/>
</dbReference>
<dbReference type="Proteomes" id="UP000460949">
    <property type="component" value="Unassembled WGS sequence"/>
</dbReference>
<comment type="caution">
    <text evidence="1">The sequence shown here is derived from an EMBL/GenBank/DDBJ whole genome shotgun (WGS) entry which is preliminary data.</text>
</comment>
<reference evidence="1 2" key="1">
    <citation type="submission" date="2019-11" db="EMBL/GenBank/DDBJ databases">
        <title>Genome sequences of 17 halophilic strains isolated from different environments.</title>
        <authorList>
            <person name="Furrow R.E."/>
        </authorList>
    </citation>
    <scope>NUCLEOTIDE SEQUENCE [LARGE SCALE GENOMIC DNA]</scope>
    <source>
        <strain evidence="1 2">22511_23_Filter</strain>
    </source>
</reference>
<accession>A0A845DMC6</accession>
<protein>
    <submittedName>
        <fullName evidence="1">Uncharacterized protein</fullName>
    </submittedName>
</protein>